<dbReference type="EMBL" id="CP026925">
    <property type="protein sequence ID" value="AVH44344.1"/>
    <property type="molecule type" value="Genomic_DNA"/>
</dbReference>
<protein>
    <submittedName>
        <fullName evidence="1">Uncharacterized protein</fullName>
    </submittedName>
</protein>
<evidence type="ECO:0000313" key="2">
    <source>
        <dbReference type="Proteomes" id="UP000237717"/>
    </source>
</evidence>
<accession>A0A2L2LJ30</accession>
<dbReference type="AlphaFoldDB" id="A0A2L2LJ30"/>
<evidence type="ECO:0000313" key="1">
    <source>
        <dbReference type="EMBL" id="AVH44344.1"/>
    </source>
</evidence>
<sequence>MDHQVLEEIAKTLNADAWNYTVFLRYFEVPLQKPTRKDIIIKTALGADATLGGIQEVEKTSVWPNLKDALLYVGDSGAGPAAATMQSERLLALMGVLEDEVRNLVDAASTTELFWLQGGHPAYPVFWDFAYLISREAGASILIGSSSD</sequence>
<proteinExistence type="predicted"/>
<reference evidence="1 2" key="1">
    <citation type="submission" date="2018-02" db="EMBL/GenBank/DDBJ databases">
        <title>Complete genome sequence of Agrobacterium tumefaciens 1D1609.</title>
        <authorList>
            <person name="Cho S.-T."/>
            <person name="Haryono M."/>
            <person name="Chang H.-H."/>
            <person name="Santos M.N."/>
            <person name="Lai E.-M."/>
            <person name="Kuo C.-H."/>
        </authorList>
    </citation>
    <scope>NUCLEOTIDE SEQUENCE [LARGE SCALE GENOMIC DNA]</scope>
    <source>
        <strain evidence="1 2">1D1609</strain>
    </source>
</reference>
<name>A0A2L2LJ30_AGRTU</name>
<organism evidence="1 2">
    <name type="scientific">Agrobacterium tumefaciens</name>
    <dbReference type="NCBI Taxonomy" id="358"/>
    <lineage>
        <taxon>Bacteria</taxon>
        <taxon>Pseudomonadati</taxon>
        <taxon>Pseudomonadota</taxon>
        <taxon>Alphaproteobacteria</taxon>
        <taxon>Hyphomicrobiales</taxon>
        <taxon>Rhizobiaceae</taxon>
        <taxon>Rhizobium/Agrobacterium group</taxon>
        <taxon>Agrobacterium</taxon>
        <taxon>Agrobacterium tumefaciens complex</taxon>
    </lineage>
</organism>
<dbReference type="RefSeq" id="WP_065656754.1">
    <property type="nucleotide sequence ID" value="NZ_CP026925.1"/>
</dbReference>
<gene>
    <name evidence="1" type="ORF">At1D1609_42990</name>
</gene>
<dbReference type="Proteomes" id="UP000237717">
    <property type="component" value="Chromosome II"/>
</dbReference>